<evidence type="ECO:0000313" key="2">
    <source>
        <dbReference type="EMBL" id="PKR53972.1"/>
    </source>
</evidence>
<name>A0A2N3KTV6_9PROT</name>
<evidence type="ECO:0000259" key="1">
    <source>
        <dbReference type="Pfam" id="PF13503"/>
    </source>
</evidence>
<dbReference type="OrthoDB" id="6431152at2"/>
<dbReference type="EMBL" id="NWTK01000006">
    <property type="protein sequence ID" value="PKR53972.1"/>
    <property type="molecule type" value="Genomic_DNA"/>
</dbReference>
<dbReference type="Proteomes" id="UP000233597">
    <property type="component" value="Unassembled WGS sequence"/>
</dbReference>
<comment type="caution">
    <text evidence="2">The sequence shown here is derived from an EMBL/GenBank/DDBJ whole genome shotgun (WGS) entry which is preliminary data.</text>
</comment>
<protein>
    <recommendedName>
        <fullName evidence="1">DUF4123 domain-containing protein</fullName>
    </recommendedName>
</protein>
<dbReference type="AlphaFoldDB" id="A0A2N3KTV6"/>
<evidence type="ECO:0000313" key="3">
    <source>
        <dbReference type="Proteomes" id="UP000233597"/>
    </source>
</evidence>
<sequence length="440" mass="50807">MTDHTEHEAWVGNCHFVASNGSDEYRCMAAAWTNSTDSFRKLLIEQGTAVGYKIVWIEEALSATQYLNRHGHSQEIGRLARAVHPQNIVEFGRPTRHKAEPEHYEYLGRTDLSFFPLKDQSTIPSWDREWIAPKLKEILFGQTPDQPMLNTFLILDADLRKKVTGLFDLDEDIQDLPIKSLFNGKSAEQLRENAPYIIDLTLSGQAFSDNSLVSSFHKDFFTRHWDQGTGILIRTHDDLDQVRNHFRKFTRVTMEDDKRWVYFRFYDPRILPAFIEALEENDLHKFAGPHEILCPDIEDSTCLKHYRATMPIGDNQRATLPSFTMKKQYLGALSVNREQSFKVRLEQHLKENVRAFNELPHEEQSKRLEQLIKQALEHGIKVELAVANFVNASLLIGQDLMLDTQLSQIIMSPKNQIDKSRLLLAEAQQRTSPKVRTGAY</sequence>
<feature type="domain" description="DUF4123" evidence="1">
    <location>
        <begin position="152"/>
        <end position="284"/>
    </location>
</feature>
<proteinExistence type="predicted"/>
<organism evidence="2 3">
    <name type="scientific">Thalassospira marina</name>
    <dbReference type="NCBI Taxonomy" id="2048283"/>
    <lineage>
        <taxon>Bacteria</taxon>
        <taxon>Pseudomonadati</taxon>
        <taxon>Pseudomonadota</taxon>
        <taxon>Alphaproteobacteria</taxon>
        <taxon>Rhodospirillales</taxon>
        <taxon>Thalassospiraceae</taxon>
        <taxon>Thalassospira</taxon>
    </lineage>
</organism>
<reference evidence="2 3" key="1">
    <citation type="submission" date="2017-09" db="EMBL/GenBank/DDBJ databases">
        <title>Biodiversity and function of Thalassospira species in the particle-attached aromatic-hydrocarbon-degrading consortia from the surface seawater of the South China Sea.</title>
        <authorList>
            <person name="Dong C."/>
            <person name="Liu R."/>
            <person name="Shao Z."/>
        </authorList>
    </citation>
    <scope>NUCLEOTIDE SEQUENCE [LARGE SCALE GENOMIC DNA]</scope>
    <source>
        <strain evidence="2 3">CSC1P2</strain>
    </source>
</reference>
<gene>
    <name evidence="2" type="ORF">COO20_10390</name>
</gene>
<dbReference type="RefSeq" id="WP_101266256.1">
    <property type="nucleotide sequence ID" value="NZ_NWTK01000006.1"/>
</dbReference>
<dbReference type="Pfam" id="PF13503">
    <property type="entry name" value="DUF4123"/>
    <property type="match status" value="1"/>
</dbReference>
<dbReference type="InterPro" id="IPR025391">
    <property type="entry name" value="DUF4123"/>
</dbReference>
<accession>A0A2N3KTV6</accession>